<feature type="compositionally biased region" description="Pro residues" evidence="1">
    <location>
        <begin position="150"/>
        <end position="172"/>
    </location>
</feature>
<comment type="caution">
    <text evidence="2">The sequence shown here is derived from an EMBL/GenBank/DDBJ whole genome shotgun (WGS) entry which is preliminary data.</text>
</comment>
<name>A0A6G0WLM0_9STRA</name>
<feature type="region of interest" description="Disordered" evidence="1">
    <location>
        <begin position="1"/>
        <end position="26"/>
    </location>
</feature>
<gene>
    <name evidence="2" type="ORF">Ae201684_014000</name>
</gene>
<feature type="region of interest" description="Disordered" evidence="1">
    <location>
        <begin position="62"/>
        <end position="203"/>
    </location>
</feature>
<feature type="region of interest" description="Disordered" evidence="1">
    <location>
        <begin position="264"/>
        <end position="351"/>
    </location>
</feature>
<proteinExistence type="predicted"/>
<dbReference type="Proteomes" id="UP000481153">
    <property type="component" value="Unassembled WGS sequence"/>
</dbReference>
<reference evidence="2 3" key="1">
    <citation type="submission" date="2019-07" db="EMBL/GenBank/DDBJ databases">
        <title>Genomics analysis of Aphanomyces spp. identifies a new class of oomycete effector associated with host adaptation.</title>
        <authorList>
            <person name="Gaulin E."/>
        </authorList>
    </citation>
    <scope>NUCLEOTIDE SEQUENCE [LARGE SCALE GENOMIC DNA]</scope>
    <source>
        <strain evidence="2 3">ATCC 201684</strain>
    </source>
</reference>
<dbReference type="AlphaFoldDB" id="A0A6G0WLM0"/>
<evidence type="ECO:0000313" key="2">
    <source>
        <dbReference type="EMBL" id="KAF0728174.1"/>
    </source>
</evidence>
<protein>
    <submittedName>
        <fullName evidence="2">Uncharacterized protein</fullName>
    </submittedName>
</protein>
<accession>A0A6G0WLM0</accession>
<feature type="compositionally biased region" description="Low complexity" evidence="1">
    <location>
        <begin position="283"/>
        <end position="293"/>
    </location>
</feature>
<dbReference type="EMBL" id="VJMJ01000181">
    <property type="protein sequence ID" value="KAF0728174.1"/>
    <property type="molecule type" value="Genomic_DNA"/>
</dbReference>
<sequence length="351" mass="38627">MAAATTEQDHGSAPRSGRPVESQGYRGRCLYKTGKCENERAIKTNGQAHNLCDMHRLRQNQNQRKLDGKNRHNRNSAYSPYSRTADIQKGAPPRKQEPSVVVKQEGLLHHSSPSVLPRQASSSSSAHLDYPRPTVSPPLAFPHAPRRTYFPPPPPSSALPASPPRYPPPFTPVGPSYAPSSARAPPRPLPGNDGADDITVPTPSYLKGEAREAFRSRVLQKLVNIISEEVVMTSAQQSHQQPPPTYSYPSYDYAPSSSYAYNNYHHREHSYGSSPPLPPPPSSSSSYHSYDYPEVYHRQVPFQAESDSPRTSSRATSFLSSAQPLPKLQSLGSTTLPPLLHTKDKPANPID</sequence>
<dbReference type="VEuPathDB" id="FungiDB:AeMF1_018539"/>
<evidence type="ECO:0000313" key="3">
    <source>
        <dbReference type="Proteomes" id="UP000481153"/>
    </source>
</evidence>
<feature type="compositionally biased region" description="Polar residues" evidence="1">
    <location>
        <begin position="305"/>
        <end position="323"/>
    </location>
</feature>
<keyword evidence="3" id="KW-1185">Reference proteome</keyword>
<organism evidence="2 3">
    <name type="scientific">Aphanomyces euteiches</name>
    <dbReference type="NCBI Taxonomy" id="100861"/>
    <lineage>
        <taxon>Eukaryota</taxon>
        <taxon>Sar</taxon>
        <taxon>Stramenopiles</taxon>
        <taxon>Oomycota</taxon>
        <taxon>Saprolegniomycetes</taxon>
        <taxon>Saprolegniales</taxon>
        <taxon>Verrucalvaceae</taxon>
        <taxon>Aphanomyces</taxon>
    </lineage>
</organism>
<feature type="compositionally biased region" description="Basic and acidic residues" evidence="1">
    <location>
        <begin position="341"/>
        <end position="351"/>
    </location>
</feature>
<evidence type="ECO:0000256" key="1">
    <source>
        <dbReference type="SAM" id="MobiDB-lite"/>
    </source>
</evidence>
<feature type="compositionally biased region" description="Polar residues" evidence="1">
    <location>
        <begin position="111"/>
        <end position="126"/>
    </location>
</feature>
<feature type="compositionally biased region" description="Low complexity" evidence="1">
    <location>
        <begin position="175"/>
        <end position="184"/>
    </location>
</feature>